<keyword evidence="2" id="KW-1185">Reference proteome</keyword>
<dbReference type="EMBL" id="BAABKX010000001">
    <property type="protein sequence ID" value="GAA5047128.1"/>
    <property type="molecule type" value="Genomic_DNA"/>
</dbReference>
<comment type="caution">
    <text evidence="1">The sequence shown here is derived from an EMBL/GenBank/DDBJ whole genome shotgun (WGS) entry which is preliminary data.</text>
</comment>
<evidence type="ECO:0000313" key="1">
    <source>
        <dbReference type="EMBL" id="GAA5047128.1"/>
    </source>
</evidence>
<protein>
    <submittedName>
        <fullName evidence="1">TIGR00266 family protein</fullName>
    </submittedName>
</protein>
<dbReference type="InterPro" id="IPR036983">
    <property type="entry name" value="AIM24_sf"/>
</dbReference>
<sequence length="243" mass="25977">MGLRAVFRASMEHEITNQPGFAQLDMTLDTGEVIRAEAGSLVSYSEGVKIMGSGDDEIKSLNYVLDENHRPFSTAFTSQRPGTVTLAPPFPGDIFHFKLRDETLYAPSRSFLAVEDAIVFDAEFSREETFVECEGDFLLTLSGTGSSFLSSYGALSVVSLNPEEGYVVDTGHVVAFEGGVDFSVRRVSGAGSISESGDGLLCEFEGPGTIWTQSRSPASLLAWMVRNQSGGGSETGAKGESAK</sequence>
<gene>
    <name evidence="1" type="ORF">GCM10025751_17270</name>
</gene>
<accession>A0AAV3UF44</accession>
<dbReference type="AlphaFoldDB" id="A0AAV3UF44"/>
<dbReference type="Gene3D" id="3.60.160.10">
    <property type="entry name" value="Mitochondrial biogenesis AIM24"/>
    <property type="match status" value="1"/>
</dbReference>
<organism evidence="1 2">
    <name type="scientific">Haladaptatus pallidirubidus</name>
    <dbReference type="NCBI Taxonomy" id="1008152"/>
    <lineage>
        <taxon>Archaea</taxon>
        <taxon>Methanobacteriati</taxon>
        <taxon>Methanobacteriota</taxon>
        <taxon>Stenosarchaea group</taxon>
        <taxon>Halobacteria</taxon>
        <taxon>Halobacteriales</taxon>
        <taxon>Haladaptataceae</taxon>
        <taxon>Haladaptatus</taxon>
    </lineage>
</organism>
<dbReference type="NCBIfam" id="TIGR00266">
    <property type="entry name" value="TIGR00266 family protein"/>
    <property type="match status" value="1"/>
</dbReference>
<name>A0AAV3UF44_9EURY</name>
<evidence type="ECO:0000313" key="2">
    <source>
        <dbReference type="Proteomes" id="UP001501729"/>
    </source>
</evidence>
<reference evidence="1 2" key="1">
    <citation type="journal article" date="2019" name="Int. J. Syst. Evol. Microbiol.">
        <title>The Global Catalogue of Microorganisms (GCM) 10K type strain sequencing project: providing services to taxonomists for standard genome sequencing and annotation.</title>
        <authorList>
            <consortium name="The Broad Institute Genomics Platform"/>
            <consortium name="The Broad Institute Genome Sequencing Center for Infectious Disease"/>
            <person name="Wu L."/>
            <person name="Ma J."/>
        </authorList>
    </citation>
    <scope>NUCLEOTIDE SEQUENCE [LARGE SCALE GENOMIC DNA]</scope>
    <source>
        <strain evidence="1 2">JCM 17504</strain>
    </source>
</reference>
<dbReference type="InterPro" id="IPR002838">
    <property type="entry name" value="AIM24"/>
</dbReference>
<dbReference type="Pfam" id="PF01987">
    <property type="entry name" value="AIM24"/>
    <property type="match status" value="1"/>
</dbReference>
<dbReference type="Proteomes" id="UP001501729">
    <property type="component" value="Unassembled WGS sequence"/>
</dbReference>
<dbReference type="InterPro" id="IPR016031">
    <property type="entry name" value="Trp_RNA-bd_attenuator-like_dom"/>
</dbReference>
<dbReference type="PANTHER" id="PTHR43657:SF1">
    <property type="entry name" value="ALTERED INHERITANCE OF MITOCHONDRIA PROTEIN 24, MITOCHONDRIAL"/>
    <property type="match status" value="1"/>
</dbReference>
<dbReference type="SUPFAM" id="SSF51219">
    <property type="entry name" value="TRAP-like"/>
    <property type="match status" value="1"/>
</dbReference>
<proteinExistence type="predicted"/>
<dbReference type="PANTHER" id="PTHR43657">
    <property type="entry name" value="TRYPTOPHAN RNA-BINDING ATTENUATOR PROTEIN-LIKE PROTEIN"/>
    <property type="match status" value="1"/>
</dbReference>